<feature type="transmembrane region" description="Helical" evidence="10">
    <location>
        <begin position="234"/>
        <end position="255"/>
    </location>
</feature>
<dbReference type="InterPro" id="IPR037185">
    <property type="entry name" value="EmrE-like"/>
</dbReference>
<evidence type="ECO:0000256" key="6">
    <source>
        <dbReference type="ARBA" id="ARBA00023136"/>
    </source>
</evidence>
<feature type="transmembrane region" description="Helical" evidence="10">
    <location>
        <begin position="57"/>
        <end position="76"/>
    </location>
</feature>
<dbReference type="STRING" id="37001.A0A1A9WBU8"/>
<organism evidence="11 12">
    <name type="scientific">Glossina brevipalpis</name>
    <dbReference type="NCBI Taxonomy" id="37001"/>
    <lineage>
        <taxon>Eukaryota</taxon>
        <taxon>Metazoa</taxon>
        <taxon>Ecdysozoa</taxon>
        <taxon>Arthropoda</taxon>
        <taxon>Hexapoda</taxon>
        <taxon>Insecta</taxon>
        <taxon>Pterygota</taxon>
        <taxon>Neoptera</taxon>
        <taxon>Endopterygota</taxon>
        <taxon>Diptera</taxon>
        <taxon>Brachycera</taxon>
        <taxon>Muscomorpha</taxon>
        <taxon>Hippoboscoidea</taxon>
        <taxon>Glossinidae</taxon>
        <taxon>Glossina</taxon>
    </lineage>
</organism>
<dbReference type="Pfam" id="PF08449">
    <property type="entry name" value="UAA"/>
    <property type="match status" value="1"/>
</dbReference>
<keyword evidence="5 10" id="KW-1133">Transmembrane helix</keyword>
<evidence type="ECO:0000256" key="4">
    <source>
        <dbReference type="ARBA" id="ARBA00022692"/>
    </source>
</evidence>
<comment type="subcellular location">
    <subcellularLocation>
        <location evidence="1">Golgi apparatus membrane</location>
        <topology evidence="1">Multi-pass membrane protein</topology>
    </subcellularLocation>
</comment>
<evidence type="ECO:0000313" key="11">
    <source>
        <dbReference type="EnsemblMetazoa" id="GBRI013840-PA"/>
    </source>
</evidence>
<evidence type="ECO:0000256" key="8">
    <source>
        <dbReference type="ARBA" id="ARBA00041866"/>
    </source>
</evidence>
<feature type="transmembrane region" description="Helical" evidence="10">
    <location>
        <begin position="106"/>
        <end position="125"/>
    </location>
</feature>
<evidence type="ECO:0000256" key="2">
    <source>
        <dbReference type="ARBA" id="ARBA00010694"/>
    </source>
</evidence>
<protein>
    <recommendedName>
        <fullName evidence="7">Adenosine 3'-phospho 5'-phosphosulfate transporter 2</fullName>
    </recommendedName>
    <alternativeName>
        <fullName evidence="8">PAPS transporter 2</fullName>
    </alternativeName>
    <alternativeName>
        <fullName evidence="9">Solute carrier family 35 member B3 homolog</fullName>
    </alternativeName>
</protein>
<dbReference type="GO" id="GO:0000139">
    <property type="term" value="C:Golgi membrane"/>
    <property type="evidence" value="ECO:0007669"/>
    <property type="project" value="UniProtKB-SubCell"/>
</dbReference>
<feature type="transmembrane region" description="Helical" evidence="10">
    <location>
        <begin position="14"/>
        <end position="36"/>
    </location>
</feature>
<evidence type="ECO:0000256" key="5">
    <source>
        <dbReference type="ARBA" id="ARBA00022989"/>
    </source>
</evidence>
<reference evidence="12" key="1">
    <citation type="submission" date="2014-03" db="EMBL/GenBank/DDBJ databases">
        <authorList>
            <person name="Aksoy S."/>
            <person name="Warren W."/>
            <person name="Wilson R.K."/>
        </authorList>
    </citation>
    <scope>NUCLEOTIDE SEQUENCE [LARGE SCALE GENOMIC DNA]</scope>
    <source>
        <strain evidence="12">IAEA</strain>
    </source>
</reference>
<feature type="transmembrane region" description="Helical" evidence="10">
    <location>
        <begin position="208"/>
        <end position="227"/>
    </location>
</feature>
<comment type="similarity">
    <text evidence="2">Belongs to the nucleotide-sugar transporter family. SLC35B subfamily.</text>
</comment>
<sequence>MTELIFTRSGLESISWFLTLIQFGYYTCFGLLEIILNVLRNGVTAWIRKIPLRTHMILAGLTLGTIAFSNSSLRYLNFPTQVIFKSCKLIPVMLGSILIQRKPYGILDFLAAITMCIGLIWFILVDSHLSPNFNIIGVMYISLTLLCDAIIGNVQEKTMNDYKAPSHEIIFYSYGLGFIYLLIVLLITDNFFNGLTLSLQNPHECFGCNFLFSLSGFLGVHFILALVRNTGASVAVTVTTVRKAITMIISFFFFSKPFTMQYIWSGLLVVIGIYLNVFSKKYKVIVSDMQQKIQRRLFTTKFYIKTSDRSQNEGTYRCEIATLHTGNLENGRIVSFENYILRLELKKKYDFNKYAFKISILPKHYFTSNLENVNHKVVQVSHRAAKIYEDISDLFKCNSNRTTLAEVYSKRNVLKEAFFICFPQSENQLVSTDPKQRKAGTTLTATGCLYPVSQVVYGV</sequence>
<keyword evidence="3" id="KW-0813">Transport</keyword>
<dbReference type="AlphaFoldDB" id="A0A1A9WBU8"/>
<keyword evidence="6 10" id="KW-0472">Membrane</keyword>
<dbReference type="GO" id="GO:0046964">
    <property type="term" value="F:3'-phosphoadenosine 5'-phosphosulfate transmembrane transporter activity"/>
    <property type="evidence" value="ECO:0007669"/>
    <property type="project" value="TreeGrafter"/>
</dbReference>
<evidence type="ECO:0000313" key="12">
    <source>
        <dbReference type="Proteomes" id="UP000091820"/>
    </source>
</evidence>
<dbReference type="PANTHER" id="PTHR10778:SF8">
    <property type="entry name" value="ADENOSINE 3'-PHOSPHO 5'-PHOSPHOSULFATE TRANSPORTER 2"/>
    <property type="match status" value="1"/>
</dbReference>
<evidence type="ECO:0000256" key="7">
    <source>
        <dbReference type="ARBA" id="ARBA00039669"/>
    </source>
</evidence>
<keyword evidence="4 10" id="KW-0812">Transmembrane</keyword>
<name>A0A1A9WBU8_9MUSC</name>
<dbReference type="VEuPathDB" id="VectorBase:GBRI013840"/>
<evidence type="ECO:0000256" key="3">
    <source>
        <dbReference type="ARBA" id="ARBA00022448"/>
    </source>
</evidence>
<evidence type="ECO:0000256" key="10">
    <source>
        <dbReference type="SAM" id="Phobius"/>
    </source>
</evidence>
<feature type="transmembrane region" description="Helical" evidence="10">
    <location>
        <begin position="171"/>
        <end position="188"/>
    </location>
</feature>
<proteinExistence type="inferred from homology"/>
<feature type="transmembrane region" description="Helical" evidence="10">
    <location>
        <begin position="261"/>
        <end position="279"/>
    </location>
</feature>
<dbReference type="GO" id="GO:0005789">
    <property type="term" value="C:endoplasmic reticulum membrane"/>
    <property type="evidence" value="ECO:0007669"/>
    <property type="project" value="TreeGrafter"/>
</dbReference>
<keyword evidence="12" id="KW-1185">Reference proteome</keyword>
<reference evidence="11" key="2">
    <citation type="submission" date="2020-05" db="UniProtKB">
        <authorList>
            <consortium name="EnsemblMetazoa"/>
        </authorList>
    </citation>
    <scope>IDENTIFICATION</scope>
    <source>
        <strain evidence="11">IAEA</strain>
    </source>
</reference>
<evidence type="ECO:0000256" key="1">
    <source>
        <dbReference type="ARBA" id="ARBA00004653"/>
    </source>
</evidence>
<dbReference type="EnsemblMetazoa" id="GBRI013840-RA">
    <property type="protein sequence ID" value="GBRI013840-PA"/>
    <property type="gene ID" value="GBRI013840"/>
</dbReference>
<dbReference type="SUPFAM" id="SSF103481">
    <property type="entry name" value="Multidrug resistance efflux transporter EmrE"/>
    <property type="match status" value="1"/>
</dbReference>
<dbReference type="InterPro" id="IPR013657">
    <property type="entry name" value="SCL35B1-4/HUT1"/>
</dbReference>
<dbReference type="PANTHER" id="PTHR10778">
    <property type="entry name" value="SOLUTE CARRIER FAMILY 35 MEMBER B"/>
    <property type="match status" value="1"/>
</dbReference>
<feature type="transmembrane region" description="Helical" evidence="10">
    <location>
        <begin position="131"/>
        <end position="151"/>
    </location>
</feature>
<dbReference type="Proteomes" id="UP000091820">
    <property type="component" value="Unassembled WGS sequence"/>
</dbReference>
<evidence type="ECO:0000256" key="9">
    <source>
        <dbReference type="ARBA" id="ARBA00042729"/>
    </source>
</evidence>
<accession>A0A1A9WBU8</accession>